<gene>
    <name evidence="1" type="ORF">GV832_10630</name>
</gene>
<dbReference type="RefSeq" id="WP_168774847.1">
    <property type="nucleotide sequence ID" value="NZ_JAABNR010000009.1"/>
</dbReference>
<organism evidence="1 2">
    <name type="scientific">Stagnihabitans tardus</name>
    <dbReference type="NCBI Taxonomy" id="2699202"/>
    <lineage>
        <taxon>Bacteria</taxon>
        <taxon>Pseudomonadati</taxon>
        <taxon>Pseudomonadota</taxon>
        <taxon>Alphaproteobacteria</taxon>
        <taxon>Rhodobacterales</taxon>
        <taxon>Paracoccaceae</taxon>
        <taxon>Stagnihabitans</taxon>
    </lineage>
</organism>
<dbReference type="AlphaFoldDB" id="A0AAE4Y8R7"/>
<dbReference type="Proteomes" id="UP001193501">
    <property type="component" value="Unassembled WGS sequence"/>
</dbReference>
<evidence type="ECO:0000313" key="2">
    <source>
        <dbReference type="Proteomes" id="UP001193501"/>
    </source>
</evidence>
<proteinExistence type="predicted"/>
<dbReference type="EMBL" id="JAABNR010000009">
    <property type="protein sequence ID" value="NBZ88033.1"/>
    <property type="molecule type" value="Genomic_DNA"/>
</dbReference>
<accession>A0AAE4Y8R7</accession>
<name>A0AAE4Y8R7_9RHOB</name>
<evidence type="ECO:0000313" key="1">
    <source>
        <dbReference type="EMBL" id="NBZ88033.1"/>
    </source>
</evidence>
<reference evidence="1" key="1">
    <citation type="submission" date="2020-01" db="EMBL/GenBank/DDBJ databases">
        <authorList>
            <person name="Chen W.-M."/>
        </authorList>
    </citation>
    <scope>NUCLEOTIDE SEQUENCE</scope>
    <source>
        <strain evidence="1">CYK-10</strain>
    </source>
</reference>
<sequence>MRYILILGLLAACDASPHWQMAGAESTRVTVDGHDYAVYRKDKTFEVIRYGWAPRSEQDTIYENMLLVVQQVTGCTPHVLSGDSGEMRGKLTSCSR</sequence>
<comment type="caution">
    <text evidence="1">The sequence shown here is derived from an EMBL/GenBank/DDBJ whole genome shotgun (WGS) entry which is preliminary data.</text>
</comment>
<protein>
    <submittedName>
        <fullName evidence="1">Uncharacterized protein</fullName>
    </submittedName>
</protein>
<keyword evidence="2" id="KW-1185">Reference proteome</keyword>